<feature type="non-terminal residue" evidence="2">
    <location>
        <position position="108"/>
    </location>
</feature>
<evidence type="ECO:0000256" key="1">
    <source>
        <dbReference type="SAM" id="MobiDB-lite"/>
    </source>
</evidence>
<feature type="region of interest" description="Disordered" evidence="1">
    <location>
        <begin position="80"/>
        <end position="108"/>
    </location>
</feature>
<reference evidence="2" key="1">
    <citation type="journal article" date="2022" name="Int. J. Mol. Sci.">
        <title>Draft Genome of Tanacetum Coccineum: Genomic Comparison of Closely Related Tanacetum-Family Plants.</title>
        <authorList>
            <person name="Yamashiro T."/>
            <person name="Shiraishi A."/>
            <person name="Nakayama K."/>
            <person name="Satake H."/>
        </authorList>
    </citation>
    <scope>NUCLEOTIDE SEQUENCE</scope>
</reference>
<feature type="compositionally biased region" description="Acidic residues" evidence="1">
    <location>
        <begin position="1"/>
        <end position="15"/>
    </location>
</feature>
<dbReference type="EMBL" id="BQNB010011691">
    <property type="protein sequence ID" value="GJS93892.1"/>
    <property type="molecule type" value="Genomic_DNA"/>
</dbReference>
<dbReference type="PANTHER" id="PTHR38160:SF1">
    <property type="entry name" value="ZINC FINGER CCCH DOMAIN-CONTAINING PROTEIN 40"/>
    <property type="match status" value="1"/>
</dbReference>
<keyword evidence="3" id="KW-1185">Reference proteome</keyword>
<feature type="compositionally biased region" description="Basic and acidic residues" evidence="1">
    <location>
        <begin position="41"/>
        <end position="53"/>
    </location>
</feature>
<gene>
    <name evidence="2" type="ORF">Tco_0800860</name>
</gene>
<evidence type="ECO:0000313" key="3">
    <source>
        <dbReference type="Proteomes" id="UP001151760"/>
    </source>
</evidence>
<protein>
    <submittedName>
        <fullName evidence="2">Uncharacterized protein</fullName>
    </submittedName>
</protein>
<proteinExistence type="predicted"/>
<name>A0ABQ4ZXQ2_9ASTR</name>
<evidence type="ECO:0000313" key="2">
    <source>
        <dbReference type="EMBL" id="GJS93892.1"/>
    </source>
</evidence>
<feature type="region of interest" description="Disordered" evidence="1">
    <location>
        <begin position="1"/>
        <end position="64"/>
    </location>
</feature>
<sequence length="108" mass="12824">MLSDDYYDLDVDDQNDSMHHRSQKIQRFDGESDYSSFRLSDGTERQSRERKPSSSEFQGVPDDKLKQAQFEIDRLEDHKEQLTQESESLKSKIKELEKQLSMEKEECE</sequence>
<accession>A0ABQ4ZXQ2</accession>
<dbReference type="Proteomes" id="UP001151760">
    <property type="component" value="Unassembled WGS sequence"/>
</dbReference>
<organism evidence="2 3">
    <name type="scientific">Tanacetum coccineum</name>
    <dbReference type="NCBI Taxonomy" id="301880"/>
    <lineage>
        <taxon>Eukaryota</taxon>
        <taxon>Viridiplantae</taxon>
        <taxon>Streptophyta</taxon>
        <taxon>Embryophyta</taxon>
        <taxon>Tracheophyta</taxon>
        <taxon>Spermatophyta</taxon>
        <taxon>Magnoliopsida</taxon>
        <taxon>eudicotyledons</taxon>
        <taxon>Gunneridae</taxon>
        <taxon>Pentapetalae</taxon>
        <taxon>asterids</taxon>
        <taxon>campanulids</taxon>
        <taxon>Asterales</taxon>
        <taxon>Asteraceae</taxon>
        <taxon>Asteroideae</taxon>
        <taxon>Anthemideae</taxon>
        <taxon>Anthemidinae</taxon>
        <taxon>Tanacetum</taxon>
    </lineage>
</organism>
<dbReference type="InterPro" id="IPR045868">
    <property type="entry name" value="Znf_C3H13/40"/>
</dbReference>
<comment type="caution">
    <text evidence="2">The sequence shown here is derived from an EMBL/GenBank/DDBJ whole genome shotgun (WGS) entry which is preliminary data.</text>
</comment>
<dbReference type="PANTHER" id="PTHR38160">
    <property type="entry name" value="ZINC FINGER CCCH DOMAIN-CONTAINING PROTEIN 40"/>
    <property type="match status" value="1"/>
</dbReference>
<reference evidence="2" key="2">
    <citation type="submission" date="2022-01" db="EMBL/GenBank/DDBJ databases">
        <authorList>
            <person name="Yamashiro T."/>
            <person name="Shiraishi A."/>
            <person name="Satake H."/>
            <person name="Nakayama K."/>
        </authorList>
    </citation>
    <scope>NUCLEOTIDE SEQUENCE</scope>
</reference>